<evidence type="ECO:0000313" key="1">
    <source>
        <dbReference type="EMBL" id="NMR21122.1"/>
    </source>
</evidence>
<dbReference type="GO" id="GO:0016791">
    <property type="term" value="F:phosphatase activity"/>
    <property type="evidence" value="ECO:0007669"/>
    <property type="project" value="TreeGrafter"/>
</dbReference>
<dbReference type="Proteomes" id="UP000562124">
    <property type="component" value="Unassembled WGS sequence"/>
</dbReference>
<accession>A0A7Y0QJ93</accession>
<dbReference type="Gene3D" id="3.30.1240.10">
    <property type="match status" value="1"/>
</dbReference>
<dbReference type="PROSITE" id="PS01229">
    <property type="entry name" value="COF_2"/>
    <property type="match status" value="1"/>
</dbReference>
<dbReference type="InterPro" id="IPR023214">
    <property type="entry name" value="HAD_sf"/>
</dbReference>
<dbReference type="Gene3D" id="3.40.50.1000">
    <property type="entry name" value="HAD superfamily/HAD-like"/>
    <property type="match status" value="1"/>
</dbReference>
<dbReference type="PANTHER" id="PTHR10000:SF8">
    <property type="entry name" value="HAD SUPERFAMILY HYDROLASE-LIKE, TYPE 3"/>
    <property type="match status" value="1"/>
</dbReference>
<dbReference type="PANTHER" id="PTHR10000">
    <property type="entry name" value="PHOSPHOSERINE PHOSPHATASE"/>
    <property type="match status" value="1"/>
</dbReference>
<dbReference type="RefSeq" id="WP_169325498.1">
    <property type="nucleotide sequence ID" value="NZ_JABCJJ010000024.1"/>
</dbReference>
<protein>
    <submittedName>
        <fullName evidence="1">HAD family phosphatase</fullName>
    </submittedName>
</protein>
<comment type="caution">
    <text evidence="1">The sequence shown here is derived from an EMBL/GenBank/DDBJ whole genome shotgun (WGS) entry which is preliminary data.</text>
</comment>
<name>A0A7Y0QJ93_CELFI</name>
<dbReference type="Pfam" id="PF08282">
    <property type="entry name" value="Hydrolase_3"/>
    <property type="match status" value="2"/>
</dbReference>
<gene>
    <name evidence="1" type="ORF">HIR71_12990</name>
</gene>
<dbReference type="SUPFAM" id="SSF56784">
    <property type="entry name" value="HAD-like"/>
    <property type="match status" value="1"/>
</dbReference>
<evidence type="ECO:0000313" key="2">
    <source>
        <dbReference type="Proteomes" id="UP000562124"/>
    </source>
</evidence>
<organism evidence="1 2">
    <name type="scientific">Cellulomonas fimi</name>
    <dbReference type="NCBI Taxonomy" id="1708"/>
    <lineage>
        <taxon>Bacteria</taxon>
        <taxon>Bacillati</taxon>
        <taxon>Actinomycetota</taxon>
        <taxon>Actinomycetes</taxon>
        <taxon>Micrococcales</taxon>
        <taxon>Cellulomonadaceae</taxon>
        <taxon>Cellulomonas</taxon>
    </lineage>
</organism>
<dbReference type="GO" id="GO:0005829">
    <property type="term" value="C:cytosol"/>
    <property type="evidence" value="ECO:0007669"/>
    <property type="project" value="TreeGrafter"/>
</dbReference>
<reference evidence="1 2" key="1">
    <citation type="submission" date="2020-04" db="EMBL/GenBank/DDBJ databases">
        <title>Sequencing and Assembly of C. fimi.</title>
        <authorList>
            <person name="Ramsey A.R."/>
        </authorList>
    </citation>
    <scope>NUCLEOTIDE SEQUENCE [LARGE SCALE GENOMIC DNA]</scope>
    <source>
        <strain evidence="1 2">SB</strain>
    </source>
</reference>
<dbReference type="GO" id="GO:0000287">
    <property type="term" value="F:magnesium ion binding"/>
    <property type="evidence" value="ECO:0007669"/>
    <property type="project" value="TreeGrafter"/>
</dbReference>
<keyword evidence="2" id="KW-1185">Reference proteome</keyword>
<dbReference type="PROSITE" id="PS01228">
    <property type="entry name" value="COF_1"/>
    <property type="match status" value="1"/>
</dbReference>
<sequence>MGGSWSGRAHLVGDGPLLVALDIDGTLVTYDEAMSDAVRHAVAGVRAGGEHVVLATGRSLHATLPVAQHLGIDEGWLVTSNGSVTTRLDPDAPGGYQITERITFDPGPALRLMHAELPDALFAVEDVGVGFRMNGLFPDGELSGRQAVVDLEDLWSDHVTRLVVRSPGHTSEQFHELVHRMGLSDVTYAIGWTAWMDIAPHGVTKASALEKVRQLLGVEPSRTVAIGDGSNDVEMIDWAARGVAMGHAPQHVREVADEVTGTIEDDGAVEVLLSLMD</sequence>
<dbReference type="InterPro" id="IPR036412">
    <property type="entry name" value="HAD-like_sf"/>
</dbReference>
<proteinExistence type="predicted"/>
<dbReference type="EMBL" id="JABCJJ010000024">
    <property type="protein sequence ID" value="NMR21122.1"/>
    <property type="molecule type" value="Genomic_DNA"/>
</dbReference>
<dbReference type="AlphaFoldDB" id="A0A7Y0QJ93"/>